<dbReference type="PANTHER" id="PTHR36832">
    <property type="entry name" value="SLR1174 PROTEIN-RELATED"/>
    <property type="match status" value="1"/>
</dbReference>
<protein>
    <recommendedName>
        <fullName evidence="4">ABC transporter permease</fullName>
    </recommendedName>
</protein>
<evidence type="ECO:0008006" key="4">
    <source>
        <dbReference type="Google" id="ProtNLM"/>
    </source>
</evidence>
<evidence type="ECO:0000313" key="2">
    <source>
        <dbReference type="EMBL" id="ROT46999.1"/>
    </source>
</evidence>
<dbReference type="Pfam" id="PF06182">
    <property type="entry name" value="ABC2_membrane_6"/>
    <property type="match status" value="1"/>
</dbReference>
<keyword evidence="1" id="KW-1133">Transmembrane helix</keyword>
<proteinExistence type="predicted"/>
<feature type="transmembrane region" description="Helical" evidence="1">
    <location>
        <begin position="180"/>
        <end position="198"/>
    </location>
</feature>
<feature type="transmembrane region" description="Helical" evidence="1">
    <location>
        <begin position="144"/>
        <end position="168"/>
    </location>
</feature>
<comment type="caution">
    <text evidence="2">The sequence shown here is derived from an EMBL/GenBank/DDBJ whole genome shotgun (WGS) entry which is preliminary data.</text>
</comment>
<keyword evidence="3" id="KW-1185">Reference proteome</keyword>
<dbReference type="Proteomes" id="UP000270927">
    <property type="component" value="Unassembled WGS sequence"/>
</dbReference>
<dbReference type="RefSeq" id="WP_123663682.1">
    <property type="nucleotide sequence ID" value="NZ_RARA01000027.1"/>
</dbReference>
<feature type="transmembrane region" description="Helical" evidence="1">
    <location>
        <begin position="205"/>
        <end position="223"/>
    </location>
</feature>
<feature type="transmembrane region" description="Helical" evidence="1">
    <location>
        <begin position="20"/>
        <end position="43"/>
    </location>
</feature>
<dbReference type="PANTHER" id="PTHR36832:SF1">
    <property type="entry name" value="SLR1174 PROTEIN"/>
    <property type="match status" value="1"/>
</dbReference>
<feature type="transmembrane region" description="Helical" evidence="1">
    <location>
        <begin position="103"/>
        <end position="132"/>
    </location>
</feature>
<evidence type="ECO:0000256" key="1">
    <source>
        <dbReference type="SAM" id="Phobius"/>
    </source>
</evidence>
<name>A0A3N2QBI0_9BACT</name>
<dbReference type="OrthoDB" id="8582979at2"/>
<sequence>MMYFIALIKNIFFKKWAYKFNFFLEGIEVIISLLVQLLVWVSLFNSVGNKAVTGYNISDLITYTIVSRIAGMVTNIKLSLHFADAIQSGDIALSLIRPYSPRLIFIINSIGNTFCNAVTAGIPTILVFVFFLSDVQLPASRIYLIFFLISLLLGLAICISIELLSGVLAFWKVPGDFMEWYFSIFFVLLSGSVIPLWFFPQWLLIIAKVLPFQAVFFIPAQLYMGKFSIIESAYALLIQLGWIALLLTFHEMLWRRGIRNLTILGG</sequence>
<accession>A0A3N2QBI0</accession>
<evidence type="ECO:0000313" key="3">
    <source>
        <dbReference type="Proteomes" id="UP000270927"/>
    </source>
</evidence>
<reference evidence="2 3" key="1">
    <citation type="submission" date="2018-09" db="EMBL/GenBank/DDBJ databases">
        <title>Comparative Genomics of Wolbachia-Cardinium Dual Endosymbiosis in a Plant-Parasitic Nematode.</title>
        <authorList>
            <person name="Brown A.M.V."/>
            <person name="Wasala S.K."/>
            <person name="Howe D.K."/>
            <person name="Peetz A.B."/>
            <person name="Zasada I.A."/>
            <person name="Denver D.R."/>
        </authorList>
    </citation>
    <scope>NUCLEOTIDE SEQUENCE [LARGE SCALE GENOMIC DNA]</scope>
    <source>
        <strain evidence="2 3">Pp_1</strain>
    </source>
</reference>
<organism evidence="2 3">
    <name type="scientific">Candidatus Cardinium hertigii</name>
    <dbReference type="NCBI Taxonomy" id="247481"/>
    <lineage>
        <taxon>Bacteria</taxon>
        <taxon>Pseudomonadati</taxon>
        <taxon>Bacteroidota</taxon>
        <taxon>Cytophagia</taxon>
        <taxon>Cytophagales</taxon>
        <taxon>Amoebophilaceae</taxon>
        <taxon>Candidatus Cardinium</taxon>
    </lineage>
</organism>
<dbReference type="InterPro" id="IPR010390">
    <property type="entry name" value="ABC-2_transporter-like"/>
</dbReference>
<keyword evidence="1" id="KW-0472">Membrane</keyword>
<keyword evidence="1" id="KW-0812">Transmembrane</keyword>
<dbReference type="AlphaFoldDB" id="A0A3N2QBI0"/>
<dbReference type="EMBL" id="RARA01000027">
    <property type="protein sequence ID" value="ROT46999.1"/>
    <property type="molecule type" value="Genomic_DNA"/>
</dbReference>
<gene>
    <name evidence="2" type="ORF">EDM02_05525</name>
</gene>
<feature type="transmembrane region" description="Helical" evidence="1">
    <location>
        <begin position="229"/>
        <end position="249"/>
    </location>
</feature>